<comment type="function">
    <text evidence="7">Plays a role in the regulation of phosphate uptake.</text>
</comment>
<dbReference type="GO" id="GO:0005737">
    <property type="term" value="C:cytoplasm"/>
    <property type="evidence" value="ECO:0007669"/>
    <property type="project" value="UniProtKB-SubCell"/>
</dbReference>
<comment type="similarity">
    <text evidence="2 7">Belongs to the PhoU family.</text>
</comment>
<evidence type="ECO:0000256" key="2">
    <source>
        <dbReference type="ARBA" id="ARBA00008107"/>
    </source>
</evidence>
<dbReference type="RefSeq" id="WP_203964225.1">
    <property type="nucleotide sequence ID" value="NZ_AP023355.1"/>
</dbReference>
<dbReference type="EMBL" id="AP023355">
    <property type="protein sequence ID" value="BCJ38141.1"/>
    <property type="molecule type" value="Genomic_DNA"/>
</dbReference>
<dbReference type="NCBIfam" id="TIGR02135">
    <property type="entry name" value="phoU_full"/>
    <property type="match status" value="1"/>
</dbReference>
<evidence type="ECO:0000256" key="1">
    <source>
        <dbReference type="ARBA" id="ARBA00004496"/>
    </source>
</evidence>
<dbReference type="InterPro" id="IPR038078">
    <property type="entry name" value="PhoU-like_sf"/>
</dbReference>
<evidence type="ECO:0000313" key="9">
    <source>
        <dbReference type="EMBL" id="BCJ38141.1"/>
    </source>
</evidence>
<comment type="subunit">
    <text evidence="3 7">Homodimer.</text>
</comment>
<evidence type="ECO:0000256" key="5">
    <source>
        <dbReference type="ARBA" id="ARBA00022490"/>
    </source>
</evidence>
<dbReference type="PIRSF" id="PIRSF003107">
    <property type="entry name" value="PhoU"/>
    <property type="match status" value="1"/>
</dbReference>
<keyword evidence="4 7" id="KW-0813">Transport</keyword>
<dbReference type="GO" id="GO:0045936">
    <property type="term" value="P:negative regulation of phosphate metabolic process"/>
    <property type="evidence" value="ECO:0007669"/>
    <property type="project" value="InterPro"/>
</dbReference>
<sequence>MRDEYQVQLALVGELLSAMAEEVGTAMRRATSGLLGADRAAAESVLADHPNLVAERDQVEQRTYELVALQAPVAADLRTLLTAPRVASDLERMGNLARHVARAALRRYPERAVVDELAGVFASMADTAVRMADKMRAVVADHDAELAAQLDRDDDELDELHRRMFGIMFAADWAHGAEAAVDAALLGRYYERYADHAVNAATQVIYLVTGEHAG</sequence>
<dbReference type="GO" id="GO:0006817">
    <property type="term" value="P:phosphate ion transport"/>
    <property type="evidence" value="ECO:0007669"/>
    <property type="project" value="UniProtKB-KW"/>
</dbReference>
<evidence type="ECO:0000256" key="3">
    <source>
        <dbReference type="ARBA" id="ARBA00011738"/>
    </source>
</evidence>
<dbReference type="FunFam" id="1.20.58.220:FF:000004">
    <property type="entry name" value="Phosphate-specific transport system accessory protein PhoU"/>
    <property type="match status" value="1"/>
</dbReference>
<keyword evidence="10" id="KW-1185">Reference proteome</keyword>
<accession>A0A7R7DUS1</accession>
<dbReference type="InterPro" id="IPR028366">
    <property type="entry name" value="PhoU"/>
</dbReference>
<evidence type="ECO:0000256" key="4">
    <source>
        <dbReference type="ARBA" id="ARBA00022448"/>
    </source>
</evidence>
<dbReference type="GO" id="GO:0030643">
    <property type="term" value="P:intracellular phosphate ion homeostasis"/>
    <property type="evidence" value="ECO:0007669"/>
    <property type="project" value="InterPro"/>
</dbReference>
<dbReference type="Pfam" id="PF01895">
    <property type="entry name" value="PhoU"/>
    <property type="match status" value="2"/>
</dbReference>
<feature type="domain" description="PhoU" evidence="8">
    <location>
        <begin position="17"/>
        <end position="103"/>
    </location>
</feature>
<evidence type="ECO:0000256" key="6">
    <source>
        <dbReference type="ARBA" id="ARBA00022592"/>
    </source>
</evidence>
<proteinExistence type="inferred from homology"/>
<evidence type="ECO:0000259" key="8">
    <source>
        <dbReference type="Pfam" id="PF01895"/>
    </source>
</evidence>
<reference evidence="9 10" key="1">
    <citation type="submission" date="2020-08" db="EMBL/GenBank/DDBJ databases">
        <title>Whole genome shotgun sequence of Actinocatenispora thailandica NBRC 105041.</title>
        <authorList>
            <person name="Komaki H."/>
            <person name="Tamura T."/>
        </authorList>
    </citation>
    <scope>NUCLEOTIDE SEQUENCE [LARGE SCALE GENOMIC DNA]</scope>
    <source>
        <strain evidence="9 10">NBRC 105041</strain>
    </source>
</reference>
<dbReference type="PANTHER" id="PTHR42930:SF3">
    <property type="entry name" value="PHOSPHATE-SPECIFIC TRANSPORT SYSTEM ACCESSORY PROTEIN PHOU"/>
    <property type="match status" value="1"/>
</dbReference>
<dbReference type="KEGG" id="atl:Athai_56440"/>
<comment type="subcellular location">
    <subcellularLocation>
        <location evidence="1 7">Cytoplasm</location>
    </subcellularLocation>
</comment>
<dbReference type="PANTHER" id="PTHR42930">
    <property type="entry name" value="PHOSPHATE-SPECIFIC TRANSPORT SYSTEM ACCESSORY PROTEIN PHOU"/>
    <property type="match status" value="1"/>
</dbReference>
<organism evidence="9 10">
    <name type="scientific">Actinocatenispora thailandica</name>
    <dbReference type="NCBI Taxonomy" id="227318"/>
    <lineage>
        <taxon>Bacteria</taxon>
        <taxon>Bacillati</taxon>
        <taxon>Actinomycetota</taxon>
        <taxon>Actinomycetes</taxon>
        <taxon>Micromonosporales</taxon>
        <taxon>Micromonosporaceae</taxon>
        <taxon>Actinocatenispora</taxon>
    </lineage>
</organism>
<gene>
    <name evidence="9" type="primary">phoU</name>
    <name evidence="9" type="ORF">Athai_56440</name>
</gene>
<evidence type="ECO:0000256" key="7">
    <source>
        <dbReference type="PIRNR" id="PIRNR003107"/>
    </source>
</evidence>
<feature type="domain" description="PhoU" evidence="8">
    <location>
        <begin position="122"/>
        <end position="203"/>
    </location>
</feature>
<dbReference type="SUPFAM" id="SSF109755">
    <property type="entry name" value="PhoU-like"/>
    <property type="match status" value="1"/>
</dbReference>
<dbReference type="InterPro" id="IPR026022">
    <property type="entry name" value="PhoU_dom"/>
</dbReference>
<dbReference type="Gene3D" id="1.20.58.220">
    <property type="entry name" value="Phosphate transport system protein phou homolog 2, domain 2"/>
    <property type="match status" value="1"/>
</dbReference>
<evidence type="ECO:0000313" key="10">
    <source>
        <dbReference type="Proteomes" id="UP000611640"/>
    </source>
</evidence>
<keyword evidence="5 7" id="KW-0963">Cytoplasm</keyword>
<dbReference type="AlphaFoldDB" id="A0A7R7DUS1"/>
<dbReference type="Proteomes" id="UP000611640">
    <property type="component" value="Chromosome"/>
</dbReference>
<protein>
    <recommendedName>
        <fullName evidence="7">Phosphate-specific transport system accessory protein PhoU</fullName>
    </recommendedName>
</protein>
<name>A0A7R7DUS1_9ACTN</name>
<keyword evidence="6 7" id="KW-0592">Phosphate transport</keyword>